<feature type="region of interest" description="Disordered" evidence="1">
    <location>
        <begin position="319"/>
        <end position="342"/>
    </location>
</feature>
<evidence type="ECO:0000313" key="3">
    <source>
        <dbReference type="Proteomes" id="UP000315995"/>
    </source>
</evidence>
<feature type="compositionally biased region" description="Low complexity" evidence="1">
    <location>
        <begin position="319"/>
        <end position="335"/>
    </location>
</feature>
<name>A0A4Y6PV87_PERCE</name>
<reference evidence="2 3" key="1">
    <citation type="submission" date="2019-06" db="EMBL/GenBank/DDBJ databases">
        <title>Persicimonas caeni gen. nov., sp. nov., a predatory bacterium isolated from solar saltern.</title>
        <authorList>
            <person name="Wang S."/>
        </authorList>
    </citation>
    <scope>NUCLEOTIDE SEQUENCE [LARGE SCALE GENOMIC DNA]</scope>
    <source>
        <strain evidence="2 3">YN101</strain>
    </source>
</reference>
<evidence type="ECO:0000313" key="2">
    <source>
        <dbReference type="EMBL" id="QDG52274.1"/>
    </source>
</evidence>
<dbReference type="EMBL" id="CP041186">
    <property type="protein sequence ID" value="QDG52274.1"/>
    <property type="molecule type" value="Genomic_DNA"/>
</dbReference>
<sequence>MSIDVDIRALDCRFHLPEGMDDAAGTRQRLTKLAGGRLVEACAEALDALPDDGALWRVRHVHLDICVDAKGMSDAEIADLWGQALARALGEAMASGGASEDVRRFESARAFVVAFLRDLIDGRAHGRWYYEEFRHLQSLPAADVTVELLGVRPAWIVESLVELAGSGHLERLVARWTDRQSRRLIDALGLTFYPPPPSRLPSAVGDWLGSVSLEKDASRDAEARNRWRLFVAALSVESSDGSPGQRPQIAWRLAHAVATLQRLARRSPKALRMLIDGRVEAAAAAIATESWAAPVVGWLTEALGHPRRVEALAALARASSERSAPPAPESSVEASGEPNETSARSFQSAHAAIFLVAAPLANLEVWPVWVEAVGEAMARRWLYAVGTKLLGGKTAALRLDDAALAAFAGLPEPPKADARAEVAADNPPLGWAEKLEAPDEETADFLWLGRRLGYPWLTEPLDEALSKVTLAAARRFARTLPRFEASSVSYLSRTFLAQPGAVVGDEDALEVRLDGGPLGVVLRMAVLPDERRLPWLDRSLTITVG</sequence>
<proteinExistence type="predicted"/>
<accession>A0A4Y6PV87</accession>
<organism evidence="2 3">
    <name type="scientific">Persicimonas caeni</name>
    <dbReference type="NCBI Taxonomy" id="2292766"/>
    <lineage>
        <taxon>Bacteria</taxon>
        <taxon>Deltaproteobacteria</taxon>
        <taxon>Bradymonadales</taxon>
        <taxon>Bradymonadaceae</taxon>
        <taxon>Persicimonas</taxon>
    </lineage>
</organism>
<dbReference type="RefSeq" id="WP_141198746.1">
    <property type="nucleotide sequence ID" value="NZ_CP041186.1"/>
</dbReference>
<gene>
    <name evidence="2" type="ORF">FIV42_16470</name>
</gene>
<keyword evidence="3" id="KW-1185">Reference proteome</keyword>
<protein>
    <submittedName>
        <fullName evidence="2">Uncharacterized protein</fullName>
    </submittedName>
</protein>
<dbReference type="AlphaFoldDB" id="A0A4Y6PV87"/>
<evidence type="ECO:0000256" key="1">
    <source>
        <dbReference type="SAM" id="MobiDB-lite"/>
    </source>
</evidence>
<dbReference type="Proteomes" id="UP000315995">
    <property type="component" value="Chromosome"/>
</dbReference>
<accession>A0A5B8YBH6</accession>